<dbReference type="InterPro" id="IPR010432">
    <property type="entry name" value="RDD"/>
</dbReference>
<dbReference type="Proteomes" id="UP001223586">
    <property type="component" value="Unassembled WGS sequence"/>
</dbReference>
<keyword evidence="5 7" id="KW-0472">Membrane</keyword>
<feature type="compositionally biased region" description="Polar residues" evidence="6">
    <location>
        <begin position="1"/>
        <end position="12"/>
    </location>
</feature>
<dbReference type="PANTHER" id="PTHR36115">
    <property type="entry name" value="PROLINE-RICH ANTIGEN HOMOLOG-RELATED"/>
    <property type="match status" value="1"/>
</dbReference>
<evidence type="ECO:0000256" key="5">
    <source>
        <dbReference type="ARBA" id="ARBA00023136"/>
    </source>
</evidence>
<reference evidence="9 10" key="1">
    <citation type="submission" date="2023-07" db="EMBL/GenBank/DDBJ databases">
        <title>Genomic Encyclopedia of Type Strains, Phase IV (KMG-IV): sequencing the most valuable type-strain genomes for metagenomic binning, comparative biology and taxonomic classification.</title>
        <authorList>
            <person name="Goeker M."/>
        </authorList>
    </citation>
    <scope>NUCLEOTIDE SEQUENCE [LARGE SCALE GENOMIC DNA]</scope>
    <source>
        <strain evidence="9 10">DSM 23837</strain>
    </source>
</reference>
<sequence length="198" mass="22964">MDNDQQAQPISDNNEEHLVTKEQEDLRVSDKEAVFNKTDRHEKEKYVSVAGFWMRFWAYLIDLLMIGSVMRLLINPVFRIFDIPLGDTAFFSTITITHAVVFYLYFVLMTKLMGQTVGKMIFGLKVVSIKEEKLTWGTVIFRELFGRYISSTFFNLLYIVVAFVPKKQGIHDLLADTTVIHERSSQQIALKRQMQPAT</sequence>
<evidence type="ECO:0000256" key="7">
    <source>
        <dbReference type="SAM" id="Phobius"/>
    </source>
</evidence>
<dbReference type="InterPro" id="IPR051791">
    <property type="entry name" value="Pra-immunoreactive"/>
</dbReference>
<evidence type="ECO:0000313" key="9">
    <source>
        <dbReference type="EMBL" id="MDQ0174563.1"/>
    </source>
</evidence>
<feature type="domain" description="RDD" evidence="8">
    <location>
        <begin position="49"/>
        <end position="175"/>
    </location>
</feature>
<evidence type="ECO:0000256" key="4">
    <source>
        <dbReference type="ARBA" id="ARBA00022989"/>
    </source>
</evidence>
<evidence type="ECO:0000256" key="6">
    <source>
        <dbReference type="SAM" id="MobiDB-lite"/>
    </source>
</evidence>
<accession>A0ABT9WMQ8</accession>
<keyword evidence="4 7" id="KW-1133">Transmembrane helix</keyword>
<proteinExistence type="predicted"/>
<evidence type="ECO:0000256" key="2">
    <source>
        <dbReference type="ARBA" id="ARBA00022475"/>
    </source>
</evidence>
<protein>
    <submittedName>
        <fullName evidence="9">RDD family membrane protein YckC</fullName>
    </submittedName>
</protein>
<feature type="transmembrane region" description="Helical" evidence="7">
    <location>
        <begin position="86"/>
        <end position="106"/>
    </location>
</feature>
<feature type="region of interest" description="Disordered" evidence="6">
    <location>
        <begin position="1"/>
        <end position="22"/>
    </location>
</feature>
<dbReference type="Pfam" id="PF06271">
    <property type="entry name" value="RDD"/>
    <property type="match status" value="1"/>
</dbReference>
<evidence type="ECO:0000259" key="8">
    <source>
        <dbReference type="Pfam" id="PF06271"/>
    </source>
</evidence>
<keyword evidence="3 7" id="KW-0812">Transmembrane</keyword>
<name>A0ABT9WMQ8_9BACI</name>
<keyword evidence="2" id="KW-1003">Cell membrane</keyword>
<evidence type="ECO:0000256" key="1">
    <source>
        <dbReference type="ARBA" id="ARBA00004651"/>
    </source>
</evidence>
<dbReference type="RefSeq" id="WP_307226122.1">
    <property type="nucleotide sequence ID" value="NZ_JAUSTT010000001.1"/>
</dbReference>
<gene>
    <name evidence="9" type="ORF">J2S08_000394</name>
</gene>
<evidence type="ECO:0000256" key="3">
    <source>
        <dbReference type="ARBA" id="ARBA00022692"/>
    </source>
</evidence>
<dbReference type="EMBL" id="JAUSTT010000001">
    <property type="protein sequence ID" value="MDQ0174563.1"/>
    <property type="molecule type" value="Genomic_DNA"/>
</dbReference>
<organism evidence="9 10">
    <name type="scientific">Bacillus chungangensis</name>
    <dbReference type="NCBI Taxonomy" id="587633"/>
    <lineage>
        <taxon>Bacteria</taxon>
        <taxon>Bacillati</taxon>
        <taxon>Bacillota</taxon>
        <taxon>Bacilli</taxon>
        <taxon>Bacillales</taxon>
        <taxon>Bacillaceae</taxon>
        <taxon>Bacillus</taxon>
    </lineage>
</organism>
<comment type="subcellular location">
    <subcellularLocation>
        <location evidence="1">Cell membrane</location>
        <topology evidence="1">Multi-pass membrane protein</topology>
    </subcellularLocation>
</comment>
<comment type="caution">
    <text evidence="9">The sequence shown here is derived from an EMBL/GenBank/DDBJ whole genome shotgun (WGS) entry which is preliminary data.</text>
</comment>
<evidence type="ECO:0000313" key="10">
    <source>
        <dbReference type="Proteomes" id="UP001223586"/>
    </source>
</evidence>
<feature type="transmembrane region" description="Helical" evidence="7">
    <location>
        <begin position="56"/>
        <end position="74"/>
    </location>
</feature>
<feature type="transmembrane region" description="Helical" evidence="7">
    <location>
        <begin position="145"/>
        <end position="164"/>
    </location>
</feature>
<dbReference type="PANTHER" id="PTHR36115:SF9">
    <property type="entry name" value="LMO1584 PROTEIN"/>
    <property type="match status" value="1"/>
</dbReference>
<keyword evidence="10" id="KW-1185">Reference proteome</keyword>